<feature type="domain" description="LiaI-LiaF-like transmembrane region" evidence="2">
    <location>
        <begin position="37"/>
        <end position="82"/>
    </location>
</feature>
<name>A0A0G0T0R0_9BACT</name>
<feature type="transmembrane region" description="Helical" evidence="1">
    <location>
        <begin position="68"/>
        <end position="87"/>
    </location>
</feature>
<evidence type="ECO:0000313" key="3">
    <source>
        <dbReference type="EMBL" id="KKR40700.1"/>
    </source>
</evidence>
<protein>
    <recommendedName>
        <fullName evidence="2">LiaI-LiaF-like transmembrane region domain-containing protein</fullName>
    </recommendedName>
</protein>
<dbReference type="AlphaFoldDB" id="A0A0G0T0R0"/>
<reference evidence="3 4" key="1">
    <citation type="journal article" date="2015" name="Nature">
        <title>rRNA introns, odd ribosomes, and small enigmatic genomes across a large radiation of phyla.</title>
        <authorList>
            <person name="Brown C.T."/>
            <person name="Hug L.A."/>
            <person name="Thomas B.C."/>
            <person name="Sharon I."/>
            <person name="Castelle C.J."/>
            <person name="Singh A."/>
            <person name="Wilkins M.J."/>
            <person name="Williams K.H."/>
            <person name="Banfield J.F."/>
        </authorList>
    </citation>
    <scope>NUCLEOTIDE SEQUENCE [LARGE SCALE GENOMIC DNA]</scope>
</reference>
<feature type="transmembrane region" description="Helical" evidence="1">
    <location>
        <begin position="94"/>
        <end position="114"/>
    </location>
</feature>
<dbReference type="Proteomes" id="UP000034072">
    <property type="component" value="Unassembled WGS sequence"/>
</dbReference>
<dbReference type="Pfam" id="PF18917">
    <property type="entry name" value="LiaI-LiaF-like_TM1"/>
    <property type="match status" value="1"/>
</dbReference>
<evidence type="ECO:0000313" key="4">
    <source>
        <dbReference type="Proteomes" id="UP000034072"/>
    </source>
</evidence>
<dbReference type="PATRIC" id="fig|1619033.3.peg.408"/>
<dbReference type="InterPro" id="IPR043726">
    <property type="entry name" value="LiaI-LiaF-like_TM1"/>
</dbReference>
<organism evidence="3 4">
    <name type="scientific">Candidatus Yanofskybacteria bacterium GW2011_GWE2_40_11</name>
    <dbReference type="NCBI Taxonomy" id="1619033"/>
    <lineage>
        <taxon>Bacteria</taxon>
        <taxon>Candidatus Yanofskyibacteriota</taxon>
    </lineage>
</organism>
<accession>A0A0G0T0R0</accession>
<evidence type="ECO:0000259" key="2">
    <source>
        <dbReference type="Pfam" id="PF18917"/>
    </source>
</evidence>
<keyword evidence="1" id="KW-0472">Membrane</keyword>
<gene>
    <name evidence="3" type="ORF">UT75_C0005G0008</name>
</gene>
<feature type="transmembrane region" description="Helical" evidence="1">
    <location>
        <begin position="37"/>
        <end position="56"/>
    </location>
</feature>
<comment type="caution">
    <text evidence="3">The sequence shown here is derived from an EMBL/GenBank/DDBJ whole genome shotgun (WGS) entry which is preliminary data.</text>
</comment>
<dbReference type="EMBL" id="LBXZ01000005">
    <property type="protein sequence ID" value="KKR40700.1"/>
    <property type="molecule type" value="Genomic_DNA"/>
</dbReference>
<keyword evidence="1" id="KW-0812">Transmembrane</keyword>
<evidence type="ECO:0000256" key="1">
    <source>
        <dbReference type="SAM" id="Phobius"/>
    </source>
</evidence>
<proteinExistence type="predicted"/>
<keyword evidence="1" id="KW-1133">Transmembrane helix</keyword>
<sequence length="326" mass="35737">MDNENVNQAKAEEPKKDFIKEVHHHYHNRGRFNLGKLFLGIILIVVGVIFIGQNYGLFNVDLNLNWRLLWPVVIIFLGLSMIGQGGWISKLVSFLLMLLALALVFSFVFVGSHMPGKIGSVIKQEISVAKNAAARSGSITIRTGAGRLILNSGALGLIEGTLESDFLRIDLEDKINGSLQSVKIEGRKLSVTDGMSKNELDLRVANDLPLDLAFETGAIDMDLDLSEVQARTIGIKTGVSSVNLKIGDKLPSSTLRVDAGVSSINISLPKTIGARIRIDSDLASKDLLDFIKIDNKTYESRNYSSSAKKIEMQMQVGVSSININWR</sequence>